<gene>
    <name evidence="2" type="ORF">Q7C36_002578</name>
</gene>
<proteinExistence type="predicted"/>
<dbReference type="EMBL" id="JAVHJS010000002">
    <property type="protein sequence ID" value="KAK2866522.1"/>
    <property type="molecule type" value="Genomic_DNA"/>
</dbReference>
<accession>A0AA88T6J5</accession>
<keyword evidence="3" id="KW-1185">Reference proteome</keyword>
<evidence type="ECO:0000313" key="3">
    <source>
        <dbReference type="Proteomes" id="UP001187315"/>
    </source>
</evidence>
<sequence length="117" mass="12966">MSVDVKSCRSKPQAARRIPWSGQGDGDWARLVSSNELRAMRMQLVLHQQSHKRTVSYCKKVCDQAKSCSASAYPAEVSISELEGSQPAVMTPRWMKRGGKGVIGTWWGQVSSLAVER</sequence>
<name>A0AA88T6J5_TACVA</name>
<dbReference type="Proteomes" id="UP001187315">
    <property type="component" value="Unassembled WGS sequence"/>
</dbReference>
<evidence type="ECO:0000256" key="1">
    <source>
        <dbReference type="SAM" id="MobiDB-lite"/>
    </source>
</evidence>
<reference evidence="2" key="1">
    <citation type="submission" date="2023-08" db="EMBL/GenBank/DDBJ databases">
        <title>Pelteobagrus vachellii genome.</title>
        <authorList>
            <person name="Liu H."/>
        </authorList>
    </citation>
    <scope>NUCLEOTIDE SEQUENCE</scope>
    <source>
        <strain evidence="2">PRFRI_2022a</strain>
        <tissue evidence="2">Muscle</tissue>
    </source>
</reference>
<organism evidence="2 3">
    <name type="scientific">Tachysurus vachellii</name>
    <name type="common">Darkbarbel catfish</name>
    <name type="synonym">Pelteobagrus vachellii</name>
    <dbReference type="NCBI Taxonomy" id="175792"/>
    <lineage>
        <taxon>Eukaryota</taxon>
        <taxon>Metazoa</taxon>
        <taxon>Chordata</taxon>
        <taxon>Craniata</taxon>
        <taxon>Vertebrata</taxon>
        <taxon>Euteleostomi</taxon>
        <taxon>Actinopterygii</taxon>
        <taxon>Neopterygii</taxon>
        <taxon>Teleostei</taxon>
        <taxon>Ostariophysi</taxon>
        <taxon>Siluriformes</taxon>
        <taxon>Bagridae</taxon>
        <taxon>Tachysurus</taxon>
    </lineage>
</organism>
<evidence type="ECO:0000313" key="2">
    <source>
        <dbReference type="EMBL" id="KAK2866522.1"/>
    </source>
</evidence>
<comment type="caution">
    <text evidence="2">The sequence shown here is derived from an EMBL/GenBank/DDBJ whole genome shotgun (WGS) entry which is preliminary data.</text>
</comment>
<dbReference type="AlphaFoldDB" id="A0AA88T6J5"/>
<feature type="region of interest" description="Disordered" evidence="1">
    <location>
        <begin position="1"/>
        <end position="22"/>
    </location>
</feature>
<protein>
    <submittedName>
        <fullName evidence="2">Uncharacterized protein</fullName>
    </submittedName>
</protein>